<organism evidence="10 11">
    <name type="scientific">Roseateles aquatilis</name>
    <dbReference type="NCBI Taxonomy" id="431061"/>
    <lineage>
        <taxon>Bacteria</taxon>
        <taxon>Pseudomonadati</taxon>
        <taxon>Pseudomonadota</taxon>
        <taxon>Betaproteobacteria</taxon>
        <taxon>Burkholderiales</taxon>
        <taxon>Sphaerotilaceae</taxon>
        <taxon>Roseateles</taxon>
    </lineage>
</organism>
<evidence type="ECO:0000256" key="4">
    <source>
        <dbReference type="ARBA" id="ARBA00022452"/>
    </source>
</evidence>
<dbReference type="GO" id="GO:1990281">
    <property type="term" value="C:efflux pump complex"/>
    <property type="evidence" value="ECO:0007669"/>
    <property type="project" value="TreeGrafter"/>
</dbReference>
<feature type="chain" id="PRO_5012083264" description="Transporter" evidence="9">
    <location>
        <begin position="36"/>
        <end position="467"/>
    </location>
</feature>
<dbReference type="EMBL" id="NIOF01000001">
    <property type="protein sequence ID" value="OWQ93083.1"/>
    <property type="molecule type" value="Genomic_DNA"/>
</dbReference>
<evidence type="ECO:0000256" key="3">
    <source>
        <dbReference type="ARBA" id="ARBA00022448"/>
    </source>
</evidence>
<keyword evidence="3" id="KW-0813">Transport</keyword>
<dbReference type="InterPro" id="IPR051906">
    <property type="entry name" value="TolC-like"/>
</dbReference>
<dbReference type="GO" id="GO:0009279">
    <property type="term" value="C:cell outer membrane"/>
    <property type="evidence" value="ECO:0007669"/>
    <property type="project" value="UniProtKB-SubCell"/>
</dbReference>
<keyword evidence="5" id="KW-0812">Transmembrane</keyword>
<evidence type="ECO:0008006" key="12">
    <source>
        <dbReference type="Google" id="ProtNLM"/>
    </source>
</evidence>
<evidence type="ECO:0000313" key="10">
    <source>
        <dbReference type="EMBL" id="OWQ93083.1"/>
    </source>
</evidence>
<name>A0A246JKR2_9BURK</name>
<reference evidence="10 11" key="1">
    <citation type="journal article" date="2008" name="Int. J. Syst. Evol. Microbiol.">
        <title>Description of Roseateles aquatilis sp. nov. and Roseateles terrae sp. nov., in the class Betaproteobacteria, and emended description of the genus Roseateles.</title>
        <authorList>
            <person name="Gomila M."/>
            <person name="Bowien B."/>
            <person name="Falsen E."/>
            <person name="Moore E.R."/>
            <person name="Lalucat J."/>
        </authorList>
    </citation>
    <scope>NUCLEOTIDE SEQUENCE [LARGE SCALE GENOMIC DNA]</scope>
    <source>
        <strain evidence="10 11">CCUG 48205</strain>
    </source>
</reference>
<feature type="signal peptide" evidence="9">
    <location>
        <begin position="1"/>
        <end position="35"/>
    </location>
</feature>
<evidence type="ECO:0000256" key="5">
    <source>
        <dbReference type="ARBA" id="ARBA00022692"/>
    </source>
</evidence>
<keyword evidence="4" id="KW-1134">Transmembrane beta strand</keyword>
<protein>
    <recommendedName>
        <fullName evidence="12">Transporter</fullName>
    </recommendedName>
</protein>
<evidence type="ECO:0000256" key="6">
    <source>
        <dbReference type="ARBA" id="ARBA00023136"/>
    </source>
</evidence>
<dbReference type="PANTHER" id="PTHR30026:SF20">
    <property type="entry name" value="OUTER MEMBRANE PROTEIN TOLC"/>
    <property type="match status" value="1"/>
</dbReference>
<accession>A0A246JKR2</accession>
<evidence type="ECO:0000256" key="2">
    <source>
        <dbReference type="ARBA" id="ARBA00007613"/>
    </source>
</evidence>
<comment type="similarity">
    <text evidence="2">Belongs to the outer membrane factor (OMF) (TC 1.B.17) family.</text>
</comment>
<evidence type="ECO:0000256" key="7">
    <source>
        <dbReference type="ARBA" id="ARBA00023237"/>
    </source>
</evidence>
<dbReference type="PANTHER" id="PTHR30026">
    <property type="entry name" value="OUTER MEMBRANE PROTEIN TOLC"/>
    <property type="match status" value="1"/>
</dbReference>
<dbReference type="AlphaFoldDB" id="A0A246JKR2"/>
<feature type="region of interest" description="Disordered" evidence="8">
    <location>
        <begin position="31"/>
        <end position="51"/>
    </location>
</feature>
<dbReference type="OrthoDB" id="8683954at2"/>
<dbReference type="RefSeq" id="WP_088382231.1">
    <property type="nucleotide sequence ID" value="NZ_NIOF01000001.1"/>
</dbReference>
<dbReference type="InterPro" id="IPR003423">
    <property type="entry name" value="OMP_efflux"/>
</dbReference>
<dbReference type="Pfam" id="PF02321">
    <property type="entry name" value="OEP"/>
    <property type="match status" value="2"/>
</dbReference>
<keyword evidence="9" id="KW-0732">Signal</keyword>
<evidence type="ECO:0000256" key="8">
    <source>
        <dbReference type="SAM" id="MobiDB-lite"/>
    </source>
</evidence>
<dbReference type="GO" id="GO:0015562">
    <property type="term" value="F:efflux transmembrane transporter activity"/>
    <property type="evidence" value="ECO:0007669"/>
    <property type="project" value="InterPro"/>
</dbReference>
<proteinExistence type="inferred from homology"/>
<comment type="caution">
    <text evidence="10">The sequence shown here is derived from an EMBL/GenBank/DDBJ whole genome shotgun (WGS) entry which is preliminary data.</text>
</comment>
<keyword evidence="11" id="KW-1185">Reference proteome</keyword>
<dbReference type="GO" id="GO:0015288">
    <property type="term" value="F:porin activity"/>
    <property type="evidence" value="ECO:0007669"/>
    <property type="project" value="TreeGrafter"/>
</dbReference>
<sequence length="467" mass="50879">MTDTTSRHRMRRPSMSILPALAITALGIAGTPAWAQDPPPSRCSDERSLPPAQLSAKDVALLEIGDSDPRTQLQELVQRALNRSKALGATRLLTQAAEADFEEAKAQRMPTVTLGVTGAHTGTVLPGDGPGTRTSGLQGRGTLSVTAPIYDSGRITKLTEWRSQLADAARYGQSSAEEQVALQTVSLALDRGRYQLQAQVYSQYVRKMACLVDALEIITKADRGRASELVQAQKSLQQADLSYEQTTSALRQTEVRLKRYVGDDLPRGASMSAVLARLPDLNEMLADVMASPDVSQAAATAQAQRSYAESVRAGQQPSVSLLVTGNTTVGQARQSDWIGGVTVNIPIVQPGADSALTSARRRAQAASLQRDETIDAKRYRVQEMYEAAQSSLDRSRRLVDILRNSERVRGFTLQQWQQLGRRSLFDVMAAEGDYYSMRISHVNALYDAQQVVAIIWSQGRGVVTPLR</sequence>
<evidence type="ECO:0000256" key="9">
    <source>
        <dbReference type="SAM" id="SignalP"/>
    </source>
</evidence>
<comment type="subcellular location">
    <subcellularLocation>
        <location evidence="1">Cell outer membrane</location>
    </subcellularLocation>
</comment>
<dbReference type="Proteomes" id="UP000197468">
    <property type="component" value="Unassembled WGS sequence"/>
</dbReference>
<feature type="region of interest" description="Disordered" evidence="8">
    <location>
        <begin position="120"/>
        <end position="140"/>
    </location>
</feature>
<dbReference type="Gene3D" id="1.20.1600.10">
    <property type="entry name" value="Outer membrane efflux proteins (OEP)"/>
    <property type="match status" value="1"/>
</dbReference>
<dbReference type="SUPFAM" id="SSF56954">
    <property type="entry name" value="Outer membrane efflux proteins (OEP)"/>
    <property type="match status" value="1"/>
</dbReference>
<evidence type="ECO:0000313" key="11">
    <source>
        <dbReference type="Proteomes" id="UP000197468"/>
    </source>
</evidence>
<keyword evidence="6" id="KW-0472">Membrane</keyword>
<keyword evidence="7" id="KW-0998">Cell outer membrane</keyword>
<gene>
    <name evidence="10" type="ORF">CDN99_00830</name>
</gene>
<evidence type="ECO:0000256" key="1">
    <source>
        <dbReference type="ARBA" id="ARBA00004442"/>
    </source>
</evidence>